<reference evidence="6 7" key="1">
    <citation type="journal article" date="2016" name="Int. J. Syst. Evol. Microbiol.">
        <title>Description of Comamonas sediminis sp. nov., isolated from lagoon sediments.</title>
        <authorList>
            <person name="Subhash Y."/>
            <person name="Bang J.J."/>
            <person name="You T.H."/>
            <person name="Lee S.S."/>
        </authorList>
    </citation>
    <scope>NUCLEOTIDE SEQUENCE [LARGE SCALE GENOMIC DNA]</scope>
    <source>
        <strain evidence="6 7">JCM 31169</strain>
    </source>
</reference>
<dbReference type="EMBL" id="JBGBDC010000002">
    <property type="protein sequence ID" value="MEY2250430.1"/>
    <property type="molecule type" value="Genomic_DNA"/>
</dbReference>
<accession>A0ABV4AYX4</accession>
<dbReference type="InterPro" id="IPR000847">
    <property type="entry name" value="LysR_HTH_N"/>
</dbReference>
<dbReference type="InterPro" id="IPR036388">
    <property type="entry name" value="WH-like_DNA-bd_sf"/>
</dbReference>
<dbReference type="SUPFAM" id="SSF53850">
    <property type="entry name" value="Periplasmic binding protein-like II"/>
    <property type="match status" value="1"/>
</dbReference>
<keyword evidence="7" id="KW-1185">Reference proteome</keyword>
<dbReference type="SUPFAM" id="SSF46785">
    <property type="entry name" value="Winged helix' DNA-binding domain"/>
    <property type="match status" value="1"/>
</dbReference>
<dbReference type="InterPro" id="IPR005119">
    <property type="entry name" value="LysR_subst-bd"/>
</dbReference>
<evidence type="ECO:0000313" key="6">
    <source>
        <dbReference type="EMBL" id="MEY2250430.1"/>
    </source>
</evidence>
<dbReference type="Pfam" id="PF03466">
    <property type="entry name" value="LysR_substrate"/>
    <property type="match status" value="1"/>
</dbReference>
<dbReference type="PANTHER" id="PTHR30419:SF14">
    <property type="entry name" value="LYSR FAMILY TRANSCRIPTIONAL REGULATOR"/>
    <property type="match status" value="1"/>
</dbReference>
<evidence type="ECO:0000259" key="5">
    <source>
        <dbReference type="PROSITE" id="PS50931"/>
    </source>
</evidence>
<dbReference type="InterPro" id="IPR050950">
    <property type="entry name" value="HTH-type_LysR_regulators"/>
</dbReference>
<comment type="similarity">
    <text evidence="1">Belongs to the LysR transcriptional regulatory family.</text>
</comment>
<dbReference type="InterPro" id="IPR036390">
    <property type="entry name" value="WH_DNA-bd_sf"/>
</dbReference>
<dbReference type="Proteomes" id="UP001562178">
    <property type="component" value="Unassembled WGS sequence"/>
</dbReference>
<dbReference type="PANTHER" id="PTHR30419">
    <property type="entry name" value="HTH-TYPE TRANSCRIPTIONAL REGULATOR YBHD"/>
    <property type="match status" value="1"/>
</dbReference>
<sequence>MHVSLRQLQVFLCVAQCRSFSQTGQTLGLTQSAVSRAMVELEGQLHVRLLDRTTREVLLTDAGQLLAQKAAPLLQELADTLAEVADVGHAARGQVRIASSPTLSAALMPACIAACNRELPQIQLQLVDRLQQEVLAQVRSGDVHFGVVVEPPELGDLDCISLQLDPFVAVLPPAHPLMPKAQKAHKATSLRWDQLRGEPLVLLDHASGSRRLMDAALLASGCGPEHCPVVQEVGHVTTAFRMVEAGIGISIMPGLAIPAHGLSSLQVCDLLPQVQRAIMLVRRRQRSLPAAAQAVWDLVARRLTTAPTP</sequence>
<dbReference type="RefSeq" id="WP_312531426.1">
    <property type="nucleotide sequence ID" value="NZ_CP191350.1"/>
</dbReference>
<dbReference type="Pfam" id="PF00126">
    <property type="entry name" value="HTH_1"/>
    <property type="match status" value="1"/>
</dbReference>
<dbReference type="Gene3D" id="3.40.190.290">
    <property type="match status" value="1"/>
</dbReference>
<dbReference type="CDD" id="cd08440">
    <property type="entry name" value="PBP2_LTTR_like_4"/>
    <property type="match status" value="1"/>
</dbReference>
<proteinExistence type="inferred from homology"/>
<keyword evidence="3" id="KW-0238">DNA-binding</keyword>
<protein>
    <submittedName>
        <fullName evidence="6">LysR family transcriptional regulator</fullName>
    </submittedName>
</protein>
<keyword evidence="2" id="KW-0805">Transcription regulation</keyword>
<comment type="caution">
    <text evidence="6">The sequence shown here is derived from an EMBL/GenBank/DDBJ whole genome shotgun (WGS) entry which is preliminary data.</text>
</comment>
<evidence type="ECO:0000313" key="7">
    <source>
        <dbReference type="Proteomes" id="UP001562178"/>
    </source>
</evidence>
<evidence type="ECO:0000256" key="2">
    <source>
        <dbReference type="ARBA" id="ARBA00023015"/>
    </source>
</evidence>
<evidence type="ECO:0000256" key="1">
    <source>
        <dbReference type="ARBA" id="ARBA00009437"/>
    </source>
</evidence>
<gene>
    <name evidence="6" type="ORF">AB7A72_05400</name>
</gene>
<keyword evidence="4" id="KW-0804">Transcription</keyword>
<dbReference type="Gene3D" id="1.10.10.10">
    <property type="entry name" value="Winged helix-like DNA-binding domain superfamily/Winged helix DNA-binding domain"/>
    <property type="match status" value="1"/>
</dbReference>
<name>A0ABV4AYX4_9BURK</name>
<feature type="domain" description="HTH lysR-type" evidence="5">
    <location>
        <begin position="3"/>
        <end position="60"/>
    </location>
</feature>
<evidence type="ECO:0000256" key="4">
    <source>
        <dbReference type="ARBA" id="ARBA00023163"/>
    </source>
</evidence>
<organism evidence="6 7">
    <name type="scientific">Comamonas sediminis</name>
    <dbReference type="NCBI Taxonomy" id="1783360"/>
    <lineage>
        <taxon>Bacteria</taxon>
        <taxon>Pseudomonadati</taxon>
        <taxon>Pseudomonadota</taxon>
        <taxon>Betaproteobacteria</taxon>
        <taxon>Burkholderiales</taxon>
        <taxon>Comamonadaceae</taxon>
        <taxon>Comamonas</taxon>
    </lineage>
</organism>
<evidence type="ECO:0000256" key="3">
    <source>
        <dbReference type="ARBA" id="ARBA00023125"/>
    </source>
</evidence>
<dbReference type="PROSITE" id="PS50931">
    <property type="entry name" value="HTH_LYSR"/>
    <property type="match status" value="1"/>
</dbReference>